<protein>
    <submittedName>
        <fullName evidence="2">Uncharacterized protein</fullName>
    </submittedName>
</protein>
<proteinExistence type="predicted"/>
<organism evidence="2">
    <name type="scientific">marine sediment metagenome</name>
    <dbReference type="NCBI Taxonomy" id="412755"/>
    <lineage>
        <taxon>unclassified sequences</taxon>
        <taxon>metagenomes</taxon>
        <taxon>ecological metagenomes</taxon>
    </lineage>
</organism>
<feature type="region of interest" description="Disordered" evidence="1">
    <location>
        <begin position="15"/>
        <end position="76"/>
    </location>
</feature>
<evidence type="ECO:0000313" key="2">
    <source>
        <dbReference type="EMBL" id="KKL28078.1"/>
    </source>
</evidence>
<gene>
    <name evidence="2" type="ORF">LCGC14_2378720</name>
</gene>
<evidence type="ECO:0000256" key="1">
    <source>
        <dbReference type="SAM" id="MobiDB-lite"/>
    </source>
</evidence>
<name>A0A0F9EW93_9ZZZZ</name>
<sequence>MSKMYQIADTTGEFGISDEGFAKREDAKGARDKLNTKHNGRAEDNAKPRFVVCRGDDHPRGATDGHDHTIKPTKWL</sequence>
<feature type="compositionally biased region" description="Basic and acidic residues" evidence="1">
    <location>
        <begin position="54"/>
        <end position="70"/>
    </location>
</feature>
<dbReference type="EMBL" id="LAZR01035223">
    <property type="protein sequence ID" value="KKL28078.1"/>
    <property type="molecule type" value="Genomic_DNA"/>
</dbReference>
<dbReference type="AlphaFoldDB" id="A0A0F9EW93"/>
<comment type="caution">
    <text evidence="2">The sequence shown here is derived from an EMBL/GenBank/DDBJ whole genome shotgun (WGS) entry which is preliminary data.</text>
</comment>
<accession>A0A0F9EW93</accession>
<feature type="compositionally biased region" description="Basic and acidic residues" evidence="1">
    <location>
        <begin position="20"/>
        <end position="47"/>
    </location>
</feature>
<reference evidence="2" key="1">
    <citation type="journal article" date="2015" name="Nature">
        <title>Complex archaea that bridge the gap between prokaryotes and eukaryotes.</title>
        <authorList>
            <person name="Spang A."/>
            <person name="Saw J.H."/>
            <person name="Jorgensen S.L."/>
            <person name="Zaremba-Niedzwiedzka K."/>
            <person name="Martijn J."/>
            <person name="Lind A.E."/>
            <person name="van Eijk R."/>
            <person name="Schleper C."/>
            <person name="Guy L."/>
            <person name="Ettema T.J."/>
        </authorList>
    </citation>
    <scope>NUCLEOTIDE SEQUENCE</scope>
</reference>